<reference evidence="2" key="1">
    <citation type="submission" date="2016-11" db="EMBL/GenBank/DDBJ databases">
        <authorList>
            <person name="Varghese N."/>
            <person name="Submissions S."/>
        </authorList>
    </citation>
    <scope>NUCLEOTIDE SEQUENCE [LARGE SCALE GENOMIC DNA]</scope>
    <source>
        <strain evidence="2">DSM 27370</strain>
    </source>
</reference>
<gene>
    <name evidence="1" type="ORF">SAMN05444362_108171</name>
</gene>
<keyword evidence="2" id="KW-1185">Reference proteome</keyword>
<dbReference type="Proteomes" id="UP000184480">
    <property type="component" value="Unassembled WGS sequence"/>
</dbReference>
<evidence type="ECO:0000313" key="1">
    <source>
        <dbReference type="EMBL" id="SHF65475.1"/>
    </source>
</evidence>
<accession>A0A1M5DEY1</accession>
<dbReference type="STRING" id="1346286.SAMN05444362_108171"/>
<sequence>MNIVDSFYLYLFFCSLKKNFTFASNMTSAVYNLGYHLSFPIDNA</sequence>
<protein>
    <submittedName>
        <fullName evidence="1">Uncharacterized protein</fullName>
    </submittedName>
</protein>
<organism evidence="1 2">
    <name type="scientific">Dysgonomonas macrotermitis</name>
    <dbReference type="NCBI Taxonomy" id="1346286"/>
    <lineage>
        <taxon>Bacteria</taxon>
        <taxon>Pseudomonadati</taxon>
        <taxon>Bacteroidota</taxon>
        <taxon>Bacteroidia</taxon>
        <taxon>Bacteroidales</taxon>
        <taxon>Dysgonomonadaceae</taxon>
        <taxon>Dysgonomonas</taxon>
    </lineage>
</organism>
<dbReference type="AlphaFoldDB" id="A0A1M5DEY1"/>
<dbReference type="EMBL" id="FQUC01000008">
    <property type="protein sequence ID" value="SHF65475.1"/>
    <property type="molecule type" value="Genomic_DNA"/>
</dbReference>
<proteinExistence type="predicted"/>
<name>A0A1M5DEY1_9BACT</name>
<evidence type="ECO:0000313" key="2">
    <source>
        <dbReference type="Proteomes" id="UP000184480"/>
    </source>
</evidence>